<sequence length="505" mass="57812">MTSDGNRTTSIVMIYCPMPFETSAYRRCCVVSGEFRCCVVSEESYRTSMKWGIGLGVVMGCIIVGTVGMCSFNRCSYICVKRAATAPPRPKLKLNGRQQNIRPLGKRTMLKTGNYTVEQSWDQMVVKFHNTEFYEKFWEAMMMRYKTLSWRHQQSQLEGIVQCSAGTAVGLRMLTESRVLIVTKTGNNSWVMNDFQNICKNLSVLENPDRRSASPSLVLRSLTPRLPTTGEEIFDAGDYHVKISHSEVEVKFSREATFTQFKRLLLFRYPTLLWSKYSQRDSAQIQLDDGKTVTLNLWEDIWSLWLSGDGKRQWYQREFQDLYTDVINGRCPEPLKMTKSRPASAASSKSLVAQLSASRRSSAAIRDIPVEYTIKTLDTGGYEIEFADVEFLPVLRALVDKKHANLKWREYTCRHVTRIDLGKAKSVSIHFASPTTQLRKIWVYDEPGCKEWLNGEFRDLYAAAYLSLYRDEGYVDLQQQSSHFVPVDEITAEEEPPMTPVESAV</sequence>
<dbReference type="Proteomes" id="UP001209878">
    <property type="component" value="Unassembled WGS sequence"/>
</dbReference>
<keyword evidence="1" id="KW-0812">Transmembrane</keyword>
<comment type="caution">
    <text evidence="2">The sequence shown here is derived from an EMBL/GenBank/DDBJ whole genome shotgun (WGS) entry which is preliminary data.</text>
</comment>
<keyword evidence="1" id="KW-0472">Membrane</keyword>
<reference evidence="2" key="1">
    <citation type="journal article" date="2023" name="Mol. Biol. Evol.">
        <title>Third-Generation Sequencing Reveals the Adaptive Role of the Epigenome in Three Deep-Sea Polychaetes.</title>
        <authorList>
            <person name="Perez M."/>
            <person name="Aroh O."/>
            <person name="Sun Y."/>
            <person name="Lan Y."/>
            <person name="Juniper S.K."/>
            <person name="Young C.R."/>
            <person name="Angers B."/>
            <person name="Qian P.Y."/>
        </authorList>
    </citation>
    <scope>NUCLEOTIDE SEQUENCE</scope>
    <source>
        <strain evidence="2">R07B-5</strain>
    </source>
</reference>
<evidence type="ECO:0000313" key="2">
    <source>
        <dbReference type="EMBL" id="KAK2179737.1"/>
    </source>
</evidence>
<proteinExistence type="predicted"/>
<organism evidence="2 3">
    <name type="scientific">Ridgeia piscesae</name>
    <name type="common">Tubeworm</name>
    <dbReference type="NCBI Taxonomy" id="27915"/>
    <lineage>
        <taxon>Eukaryota</taxon>
        <taxon>Metazoa</taxon>
        <taxon>Spiralia</taxon>
        <taxon>Lophotrochozoa</taxon>
        <taxon>Annelida</taxon>
        <taxon>Polychaeta</taxon>
        <taxon>Sedentaria</taxon>
        <taxon>Canalipalpata</taxon>
        <taxon>Sabellida</taxon>
        <taxon>Siboglinidae</taxon>
        <taxon>Ridgeia</taxon>
    </lineage>
</organism>
<dbReference type="AlphaFoldDB" id="A0AAD9NR64"/>
<name>A0AAD9NR64_RIDPI</name>
<evidence type="ECO:0000256" key="1">
    <source>
        <dbReference type="SAM" id="Phobius"/>
    </source>
</evidence>
<keyword evidence="3" id="KW-1185">Reference proteome</keyword>
<keyword evidence="1" id="KW-1133">Transmembrane helix</keyword>
<feature type="transmembrane region" description="Helical" evidence="1">
    <location>
        <begin position="51"/>
        <end position="72"/>
    </location>
</feature>
<gene>
    <name evidence="2" type="ORF">NP493_474g00041</name>
</gene>
<evidence type="ECO:0000313" key="3">
    <source>
        <dbReference type="Proteomes" id="UP001209878"/>
    </source>
</evidence>
<accession>A0AAD9NR64</accession>
<protein>
    <submittedName>
        <fullName evidence="2">Uncharacterized protein</fullName>
    </submittedName>
</protein>
<dbReference type="EMBL" id="JAODUO010000474">
    <property type="protein sequence ID" value="KAK2179737.1"/>
    <property type="molecule type" value="Genomic_DNA"/>
</dbReference>